<comment type="caution">
    <text evidence="2">The sequence shown here is derived from an EMBL/GenBank/DDBJ whole genome shotgun (WGS) entry which is preliminary data.</text>
</comment>
<sequence>MRAAAMAAAGRGEEAQEEDDGSVVAGDGVGNPRRWNAAGKGRKGLRDASSGWKRSDRPLIYRSSSDLHSVVAGEDSDSGWRRLLLLLRLFFASSIAEQIAEVIATRGRSGRHSVGREHREKCLLFYCCCLLVEEAAIEKALLGL</sequence>
<feature type="region of interest" description="Disordered" evidence="1">
    <location>
        <begin position="1"/>
        <end position="52"/>
    </location>
</feature>
<dbReference type="EMBL" id="AMZH03012853">
    <property type="protein sequence ID" value="RRT50286.1"/>
    <property type="molecule type" value="Genomic_DNA"/>
</dbReference>
<accession>A0A426YF18</accession>
<protein>
    <submittedName>
        <fullName evidence="2">Uncharacterized protein</fullName>
    </submittedName>
</protein>
<feature type="compositionally biased region" description="Low complexity" evidence="1">
    <location>
        <begin position="1"/>
        <end position="10"/>
    </location>
</feature>
<evidence type="ECO:0000256" key="1">
    <source>
        <dbReference type="SAM" id="MobiDB-lite"/>
    </source>
</evidence>
<evidence type="ECO:0000313" key="2">
    <source>
        <dbReference type="EMBL" id="RRT50286.1"/>
    </source>
</evidence>
<organism evidence="2 3">
    <name type="scientific">Ensete ventricosum</name>
    <name type="common">Abyssinian banana</name>
    <name type="synonym">Musa ensete</name>
    <dbReference type="NCBI Taxonomy" id="4639"/>
    <lineage>
        <taxon>Eukaryota</taxon>
        <taxon>Viridiplantae</taxon>
        <taxon>Streptophyta</taxon>
        <taxon>Embryophyta</taxon>
        <taxon>Tracheophyta</taxon>
        <taxon>Spermatophyta</taxon>
        <taxon>Magnoliopsida</taxon>
        <taxon>Liliopsida</taxon>
        <taxon>Zingiberales</taxon>
        <taxon>Musaceae</taxon>
        <taxon>Ensete</taxon>
    </lineage>
</organism>
<dbReference type="Proteomes" id="UP000287651">
    <property type="component" value="Unassembled WGS sequence"/>
</dbReference>
<gene>
    <name evidence="2" type="ORF">B296_00051870</name>
</gene>
<name>A0A426YF18_ENSVE</name>
<reference evidence="2 3" key="1">
    <citation type="journal article" date="2014" name="Agronomy (Basel)">
        <title>A Draft Genome Sequence for Ensete ventricosum, the Drought-Tolerant Tree Against Hunger.</title>
        <authorList>
            <person name="Harrison J."/>
            <person name="Moore K.A."/>
            <person name="Paszkiewicz K."/>
            <person name="Jones T."/>
            <person name="Grant M."/>
            <person name="Ambacheew D."/>
            <person name="Muzemil S."/>
            <person name="Studholme D.J."/>
        </authorList>
    </citation>
    <scope>NUCLEOTIDE SEQUENCE [LARGE SCALE GENOMIC DNA]</scope>
</reference>
<dbReference type="AlphaFoldDB" id="A0A426YF18"/>
<evidence type="ECO:0000313" key="3">
    <source>
        <dbReference type="Proteomes" id="UP000287651"/>
    </source>
</evidence>
<proteinExistence type="predicted"/>